<dbReference type="PANTHER" id="PTHR45703">
    <property type="entry name" value="DYNEIN HEAVY CHAIN"/>
    <property type="match status" value="1"/>
</dbReference>
<organism evidence="1 2">
    <name type="scientific">Rotaria magnacalcarata</name>
    <dbReference type="NCBI Taxonomy" id="392030"/>
    <lineage>
        <taxon>Eukaryota</taxon>
        <taxon>Metazoa</taxon>
        <taxon>Spiralia</taxon>
        <taxon>Gnathifera</taxon>
        <taxon>Rotifera</taxon>
        <taxon>Eurotatoria</taxon>
        <taxon>Bdelloidea</taxon>
        <taxon>Philodinida</taxon>
        <taxon>Philodinidae</taxon>
        <taxon>Rotaria</taxon>
    </lineage>
</organism>
<accession>A0A8S3ESN9</accession>
<reference evidence="1" key="1">
    <citation type="submission" date="2021-02" db="EMBL/GenBank/DDBJ databases">
        <authorList>
            <person name="Nowell W R."/>
        </authorList>
    </citation>
    <scope>NUCLEOTIDE SEQUENCE</scope>
</reference>
<evidence type="ECO:0000313" key="2">
    <source>
        <dbReference type="Proteomes" id="UP000681967"/>
    </source>
</evidence>
<dbReference type="EMBL" id="CAJOBH010234079">
    <property type="protein sequence ID" value="CAF5082921.1"/>
    <property type="molecule type" value="Genomic_DNA"/>
</dbReference>
<proteinExistence type="predicted"/>
<name>A0A8S3ESN9_9BILA</name>
<dbReference type="Proteomes" id="UP000681967">
    <property type="component" value="Unassembled WGS sequence"/>
</dbReference>
<dbReference type="PANTHER" id="PTHR45703:SF32">
    <property type="entry name" value="DYNEINS HEAVY CHAIN"/>
    <property type="match status" value="1"/>
</dbReference>
<dbReference type="GO" id="GO:0007018">
    <property type="term" value="P:microtubule-based movement"/>
    <property type="evidence" value="ECO:0007669"/>
    <property type="project" value="InterPro"/>
</dbReference>
<evidence type="ECO:0000313" key="1">
    <source>
        <dbReference type="EMBL" id="CAF5082921.1"/>
    </source>
</evidence>
<dbReference type="Gene3D" id="1.20.58.1120">
    <property type="match status" value="1"/>
</dbReference>
<dbReference type="GO" id="GO:0045505">
    <property type="term" value="F:dynein intermediate chain binding"/>
    <property type="evidence" value="ECO:0007669"/>
    <property type="project" value="InterPro"/>
</dbReference>
<dbReference type="GO" id="GO:0030286">
    <property type="term" value="C:dynein complex"/>
    <property type="evidence" value="ECO:0007669"/>
    <property type="project" value="InterPro"/>
</dbReference>
<comment type="caution">
    <text evidence="1">The sequence shown here is derived from an EMBL/GenBank/DDBJ whole genome shotgun (WGS) entry which is preliminary data.</text>
</comment>
<protein>
    <submittedName>
        <fullName evidence="1">Uncharacterized protein</fullName>
    </submittedName>
</protein>
<dbReference type="AlphaFoldDB" id="A0A8S3ESN9"/>
<gene>
    <name evidence="1" type="ORF">BYL167_LOCUS62150</name>
</gene>
<dbReference type="InterPro" id="IPR026983">
    <property type="entry name" value="DHC"/>
</dbReference>
<dbReference type="GO" id="GO:0051959">
    <property type="term" value="F:dynein light intermediate chain binding"/>
    <property type="evidence" value="ECO:0007669"/>
    <property type="project" value="InterPro"/>
</dbReference>
<sequence length="166" mass="19780">MQITVKEYLKNSLIALKVQLKKRDKWIKDWPSQCCVTASEIEWTSTTAKALLTCQADESLKPLKILFRTQVKILDRYSNMIRLPLDKIIRLRVVGIITKEVHGRDVIERLIKTQTMDIQSFEWQMQLRFYWERHEQNEDCIIRQTITKFTYNYVAIYSILTHSAKI</sequence>